<dbReference type="Gene3D" id="3.10.450.50">
    <property type="match status" value="1"/>
</dbReference>
<accession>A0ABV5P0H9</accession>
<dbReference type="RefSeq" id="WP_345404560.1">
    <property type="nucleotide sequence ID" value="NZ_BAAAXS010000001.1"/>
</dbReference>
<dbReference type="Proteomes" id="UP001589568">
    <property type="component" value="Unassembled WGS sequence"/>
</dbReference>
<dbReference type="Pfam" id="PF12680">
    <property type="entry name" value="SnoaL_2"/>
    <property type="match status" value="1"/>
</dbReference>
<reference evidence="2 3" key="1">
    <citation type="submission" date="2024-09" db="EMBL/GenBank/DDBJ databases">
        <authorList>
            <person name="Sun Q."/>
            <person name="Mori K."/>
        </authorList>
    </citation>
    <scope>NUCLEOTIDE SEQUENCE [LARGE SCALE GENOMIC DNA]</scope>
    <source>
        <strain evidence="2 3">JCM 3324</strain>
    </source>
</reference>
<name>A0ABV5P0H9_9ACTN</name>
<evidence type="ECO:0000313" key="3">
    <source>
        <dbReference type="Proteomes" id="UP001589568"/>
    </source>
</evidence>
<dbReference type="SUPFAM" id="SSF54427">
    <property type="entry name" value="NTF2-like"/>
    <property type="match status" value="1"/>
</dbReference>
<keyword evidence="3" id="KW-1185">Reference proteome</keyword>
<dbReference type="CDD" id="cd00531">
    <property type="entry name" value="NTF2_like"/>
    <property type="match status" value="1"/>
</dbReference>
<evidence type="ECO:0000259" key="1">
    <source>
        <dbReference type="Pfam" id="PF12680"/>
    </source>
</evidence>
<dbReference type="EMBL" id="JBHMCF010000046">
    <property type="protein sequence ID" value="MFB9476070.1"/>
    <property type="molecule type" value="Genomic_DNA"/>
</dbReference>
<evidence type="ECO:0000313" key="2">
    <source>
        <dbReference type="EMBL" id="MFB9476070.1"/>
    </source>
</evidence>
<feature type="domain" description="SnoaL-like" evidence="1">
    <location>
        <begin position="11"/>
        <end position="115"/>
    </location>
</feature>
<sequence>MQATELIEHGVELLLAKDMAGFAGLWAEDGVIEFPFAPAGYPPKVEGRAAIREYLRGYPDIYDIREVVRKVIHRTEDPEVVVVELEVAGIVPRGGKPYRMGYVAIVTVRDGEIQHYRDYWNPLQAAEALGGLESFAGGAA</sequence>
<gene>
    <name evidence="2" type="ORF">ACFFR3_41805</name>
</gene>
<organism evidence="2 3">
    <name type="scientific">Nonomuraea salmonea</name>
    <dbReference type="NCBI Taxonomy" id="46181"/>
    <lineage>
        <taxon>Bacteria</taxon>
        <taxon>Bacillati</taxon>
        <taxon>Actinomycetota</taxon>
        <taxon>Actinomycetes</taxon>
        <taxon>Streptosporangiales</taxon>
        <taxon>Streptosporangiaceae</taxon>
        <taxon>Nonomuraea</taxon>
    </lineage>
</organism>
<protein>
    <submittedName>
        <fullName evidence="2">Nuclear transport factor 2 family protein</fullName>
    </submittedName>
</protein>
<proteinExistence type="predicted"/>
<dbReference type="InterPro" id="IPR032710">
    <property type="entry name" value="NTF2-like_dom_sf"/>
</dbReference>
<dbReference type="InterPro" id="IPR037401">
    <property type="entry name" value="SnoaL-like"/>
</dbReference>
<comment type="caution">
    <text evidence="2">The sequence shown here is derived from an EMBL/GenBank/DDBJ whole genome shotgun (WGS) entry which is preliminary data.</text>
</comment>